<feature type="transmembrane region" description="Helical" evidence="8">
    <location>
        <begin position="135"/>
        <end position="158"/>
    </location>
</feature>
<evidence type="ECO:0000256" key="8">
    <source>
        <dbReference type="SAM" id="Phobius"/>
    </source>
</evidence>
<evidence type="ECO:0000256" key="5">
    <source>
        <dbReference type="ARBA" id="ARBA00022692"/>
    </source>
</evidence>
<keyword evidence="3" id="KW-1003">Cell membrane</keyword>
<dbReference type="InterPro" id="IPR001851">
    <property type="entry name" value="ABC_transp_permease"/>
</dbReference>
<evidence type="ECO:0000256" key="3">
    <source>
        <dbReference type="ARBA" id="ARBA00022475"/>
    </source>
</evidence>
<accession>A0A6N9ZIZ7</accession>
<feature type="transmembrane region" description="Helical" evidence="8">
    <location>
        <begin position="178"/>
        <end position="200"/>
    </location>
</feature>
<keyword evidence="7 8" id="KW-0472">Membrane</keyword>
<dbReference type="AlphaFoldDB" id="A0A6N9ZIZ7"/>
<evidence type="ECO:0000256" key="1">
    <source>
        <dbReference type="ARBA" id="ARBA00004651"/>
    </source>
</evidence>
<dbReference type="PANTHER" id="PTHR32196">
    <property type="entry name" value="ABC TRANSPORTER PERMEASE PROTEIN YPHD-RELATED-RELATED"/>
    <property type="match status" value="1"/>
</dbReference>
<dbReference type="PANTHER" id="PTHR32196:SF21">
    <property type="entry name" value="ABC TRANSPORTER PERMEASE PROTEIN YPHD-RELATED"/>
    <property type="match status" value="1"/>
</dbReference>
<dbReference type="RefSeq" id="WP_163879859.1">
    <property type="nucleotide sequence ID" value="NZ_WUEP01000013.1"/>
</dbReference>
<dbReference type="EMBL" id="WUEP01000013">
    <property type="protein sequence ID" value="NEH92975.1"/>
    <property type="molecule type" value="Genomic_DNA"/>
</dbReference>
<feature type="transmembrane region" description="Helical" evidence="8">
    <location>
        <begin position="105"/>
        <end position="128"/>
    </location>
</feature>
<feature type="transmembrane region" description="Helical" evidence="8">
    <location>
        <begin position="82"/>
        <end position="99"/>
    </location>
</feature>
<keyword evidence="6 8" id="KW-1133">Transmembrane helix</keyword>
<reference evidence="9 10" key="1">
    <citation type="submission" date="2019-12" db="EMBL/GenBank/DDBJ databases">
        <title>Rhizobium genotypes associated with high levels of biological nitrogen fixation by grain legumes in a temperate-maritime cropping system.</title>
        <authorList>
            <person name="Maluk M."/>
            <person name="Francesc Ferrando Molina F."/>
            <person name="Lopez Del Egido L."/>
            <person name="Lafos M."/>
            <person name="Langarica-Fuentes A."/>
            <person name="Gebre Yohannes G."/>
            <person name="Young M.W."/>
            <person name="Martin P."/>
            <person name="Gantlett R."/>
            <person name="Kenicer G."/>
            <person name="Hawes C."/>
            <person name="Begg G.S."/>
            <person name="Quilliam R.S."/>
            <person name="Squire G.R."/>
            <person name="Poole P.S."/>
            <person name="Young P.W."/>
            <person name="Iannetta P.M."/>
            <person name="James E.K."/>
        </authorList>
    </citation>
    <scope>NUCLEOTIDE SEQUENCE [LARGE SCALE GENOMIC DNA]</scope>
    <source>
        <strain evidence="9 10">JHI2449</strain>
    </source>
</reference>
<evidence type="ECO:0000256" key="7">
    <source>
        <dbReference type="ARBA" id="ARBA00023136"/>
    </source>
</evidence>
<comment type="caution">
    <text evidence="9">The sequence shown here is derived from an EMBL/GenBank/DDBJ whole genome shotgun (WGS) entry which is preliminary data.</text>
</comment>
<gene>
    <name evidence="9" type="ORF">GR206_18410</name>
</gene>
<dbReference type="GO" id="GO:0022857">
    <property type="term" value="F:transmembrane transporter activity"/>
    <property type="evidence" value="ECO:0007669"/>
    <property type="project" value="InterPro"/>
</dbReference>
<comment type="subcellular location">
    <subcellularLocation>
        <location evidence="1">Cell membrane</location>
        <topology evidence="1">Multi-pass membrane protein</topology>
    </subcellularLocation>
</comment>
<evidence type="ECO:0000313" key="9">
    <source>
        <dbReference type="EMBL" id="NEH92975.1"/>
    </source>
</evidence>
<feature type="transmembrane region" description="Helical" evidence="8">
    <location>
        <begin position="262"/>
        <end position="280"/>
    </location>
</feature>
<feature type="transmembrane region" description="Helical" evidence="8">
    <location>
        <begin position="313"/>
        <end position="333"/>
    </location>
</feature>
<keyword evidence="4" id="KW-0997">Cell inner membrane</keyword>
<keyword evidence="5 8" id="KW-0812">Transmembrane</keyword>
<dbReference type="Pfam" id="PF02653">
    <property type="entry name" value="BPD_transp_2"/>
    <property type="match status" value="1"/>
</dbReference>
<feature type="transmembrane region" description="Helical" evidence="8">
    <location>
        <begin position="51"/>
        <end position="70"/>
    </location>
</feature>
<dbReference type="Proteomes" id="UP000468864">
    <property type="component" value="Unassembled WGS sequence"/>
</dbReference>
<evidence type="ECO:0000313" key="10">
    <source>
        <dbReference type="Proteomes" id="UP000468864"/>
    </source>
</evidence>
<proteinExistence type="predicted"/>
<organism evidence="9 10">
    <name type="scientific">Rhizobium laguerreae</name>
    <dbReference type="NCBI Taxonomy" id="1076926"/>
    <lineage>
        <taxon>Bacteria</taxon>
        <taxon>Pseudomonadati</taxon>
        <taxon>Pseudomonadota</taxon>
        <taxon>Alphaproteobacteria</taxon>
        <taxon>Hyphomicrobiales</taxon>
        <taxon>Rhizobiaceae</taxon>
        <taxon>Rhizobium/Agrobacterium group</taxon>
        <taxon>Rhizobium</taxon>
    </lineage>
</organism>
<keyword evidence="2" id="KW-0813">Transport</keyword>
<feature type="transmembrane region" description="Helical" evidence="8">
    <location>
        <begin position="287"/>
        <end position="307"/>
    </location>
</feature>
<dbReference type="CDD" id="cd06579">
    <property type="entry name" value="TM_PBP1_transp_AraH_like"/>
    <property type="match status" value="1"/>
</dbReference>
<feature type="transmembrane region" description="Helical" evidence="8">
    <location>
        <begin position="21"/>
        <end position="39"/>
    </location>
</feature>
<evidence type="ECO:0000256" key="4">
    <source>
        <dbReference type="ARBA" id="ARBA00022519"/>
    </source>
</evidence>
<sequence>MKPSANRSLISRFVRENATTMTLASIFMAILAVFGLILGDRLLSVGTFQSIAFQTPELGILGLAMMLALLSGGLNLSIISTANLCALTIASVLQFTIPWGDAGSVLWLTWQVGAVAAGLAVAILIGLLNGFIIAYLGVSPILATLGTMIACKGLAIGLTRGNVLSGFPDPIVAIGNGTYLGVPLAFLLFVALCVFVSVVLRRSSFGQKVYLVGANEKAARFSGIHVKRVLLLTYALSGALAGCGGLVMMARFNSANASYGESFLLISILAAVLGGINPYGGTGKVSGLFAALLLLQLISSAFNLMNFSQFLTIAIWGALLIGVSALRSGTGIFDRLHLFEFWRAKSAVSENP</sequence>
<protein>
    <submittedName>
        <fullName evidence="9">ABC transporter permease</fullName>
    </submittedName>
</protein>
<evidence type="ECO:0000256" key="2">
    <source>
        <dbReference type="ARBA" id="ARBA00022448"/>
    </source>
</evidence>
<dbReference type="GO" id="GO:0005886">
    <property type="term" value="C:plasma membrane"/>
    <property type="evidence" value="ECO:0007669"/>
    <property type="project" value="UniProtKB-SubCell"/>
</dbReference>
<name>A0A6N9ZIZ7_9HYPH</name>
<feature type="transmembrane region" description="Helical" evidence="8">
    <location>
        <begin position="229"/>
        <end position="250"/>
    </location>
</feature>
<evidence type="ECO:0000256" key="6">
    <source>
        <dbReference type="ARBA" id="ARBA00022989"/>
    </source>
</evidence>